<dbReference type="PROSITE" id="PS51371">
    <property type="entry name" value="CBS"/>
    <property type="match status" value="1"/>
</dbReference>
<dbReference type="PANTHER" id="PTHR43773">
    <property type="entry name" value="MAGNESIUM TRANSPORTER MGTE"/>
    <property type="match status" value="1"/>
</dbReference>
<dbReference type="Pfam" id="PF03448">
    <property type="entry name" value="MgtE_N"/>
    <property type="match status" value="1"/>
</dbReference>
<evidence type="ECO:0000313" key="4">
    <source>
        <dbReference type="Proteomes" id="UP001595476"/>
    </source>
</evidence>
<name>A0ABV7HFJ4_9GAMM</name>
<dbReference type="SMART" id="SM00924">
    <property type="entry name" value="MgtE_N"/>
    <property type="match status" value="1"/>
</dbReference>
<protein>
    <submittedName>
        <fullName evidence="3">Magnesium transporter MgtE N-terminal domain-containing protein</fullName>
    </submittedName>
</protein>
<dbReference type="Gene3D" id="3.10.580.10">
    <property type="entry name" value="CBS-domain"/>
    <property type="match status" value="1"/>
</dbReference>
<evidence type="ECO:0000256" key="1">
    <source>
        <dbReference type="PROSITE-ProRule" id="PRU00703"/>
    </source>
</evidence>
<dbReference type="InterPro" id="IPR046342">
    <property type="entry name" value="CBS_dom_sf"/>
</dbReference>
<gene>
    <name evidence="3" type="ORF">ACFOEK_10695</name>
</gene>
<feature type="domain" description="CBS" evidence="2">
    <location>
        <begin position="122"/>
        <end position="184"/>
    </location>
</feature>
<comment type="caution">
    <text evidence="3">The sequence shown here is derived from an EMBL/GenBank/DDBJ whole genome shotgun (WGS) entry which is preliminary data.</text>
</comment>
<dbReference type="InterPro" id="IPR006669">
    <property type="entry name" value="MgtE_transporter"/>
</dbReference>
<accession>A0ABV7HFJ4</accession>
<dbReference type="EMBL" id="JBHRSZ010000004">
    <property type="protein sequence ID" value="MFC3151494.1"/>
    <property type="molecule type" value="Genomic_DNA"/>
</dbReference>
<dbReference type="RefSeq" id="WP_386720356.1">
    <property type="nucleotide sequence ID" value="NZ_JBHRSZ010000004.1"/>
</dbReference>
<reference evidence="4" key="1">
    <citation type="journal article" date="2019" name="Int. J. Syst. Evol. Microbiol.">
        <title>The Global Catalogue of Microorganisms (GCM) 10K type strain sequencing project: providing services to taxonomists for standard genome sequencing and annotation.</title>
        <authorList>
            <consortium name="The Broad Institute Genomics Platform"/>
            <consortium name="The Broad Institute Genome Sequencing Center for Infectious Disease"/>
            <person name="Wu L."/>
            <person name="Ma J."/>
        </authorList>
    </citation>
    <scope>NUCLEOTIDE SEQUENCE [LARGE SCALE GENOMIC DNA]</scope>
    <source>
        <strain evidence="4">KCTC 52438</strain>
    </source>
</reference>
<dbReference type="SUPFAM" id="SSF54631">
    <property type="entry name" value="CBS-domain pair"/>
    <property type="match status" value="1"/>
</dbReference>
<dbReference type="InterPro" id="IPR000644">
    <property type="entry name" value="CBS_dom"/>
</dbReference>
<dbReference type="InterPro" id="IPR006668">
    <property type="entry name" value="Mg_transptr_MgtE_intracell_dom"/>
</dbReference>
<dbReference type="SUPFAM" id="SSF158791">
    <property type="entry name" value="MgtE N-terminal domain-like"/>
    <property type="match status" value="1"/>
</dbReference>
<dbReference type="PANTHER" id="PTHR43773:SF1">
    <property type="entry name" value="MAGNESIUM TRANSPORTER MGTE"/>
    <property type="match status" value="1"/>
</dbReference>
<keyword evidence="4" id="KW-1185">Reference proteome</keyword>
<sequence>MIEHPSDMALAFLQYQPISAARILEQQPIEEVAEFIAEVPYTQAAIVLKKMLPQHTARLCSYLEPATSAAFLSQMDAHLVSAIMRHTHKPLSRKLLDHLPERMKLRCRLLLNYPETSVGAWMSTDFLSLAGDCDVQEALHRLSLDESTVNTNAIFIVDRDRKLQGIVSVSQLLRLPSKTAIKAVMQAQTDVVSGRASLASIINSPIWSRSEYAAVINEKRQMIGLLRHLDLRHGLKELSTTIRDPVDDNPIGAVWDVYGKSLLALLNTVGDAVNTKEA</sequence>
<keyword evidence="1" id="KW-0129">CBS domain</keyword>
<evidence type="ECO:0000259" key="2">
    <source>
        <dbReference type="PROSITE" id="PS51371"/>
    </source>
</evidence>
<dbReference type="Proteomes" id="UP001595476">
    <property type="component" value="Unassembled WGS sequence"/>
</dbReference>
<dbReference type="Gene3D" id="1.10.220.30">
    <property type="match status" value="1"/>
</dbReference>
<proteinExistence type="predicted"/>
<evidence type="ECO:0000313" key="3">
    <source>
        <dbReference type="EMBL" id="MFC3151494.1"/>
    </source>
</evidence>
<organism evidence="3 4">
    <name type="scientific">Litoribrevibacter euphylliae</name>
    <dbReference type="NCBI Taxonomy" id="1834034"/>
    <lineage>
        <taxon>Bacteria</taxon>
        <taxon>Pseudomonadati</taxon>
        <taxon>Pseudomonadota</taxon>
        <taxon>Gammaproteobacteria</taxon>
        <taxon>Oceanospirillales</taxon>
        <taxon>Oceanospirillaceae</taxon>
        <taxon>Litoribrevibacter</taxon>
    </lineage>
</organism>
<dbReference type="Pfam" id="PF00571">
    <property type="entry name" value="CBS"/>
    <property type="match status" value="1"/>
</dbReference>